<proteinExistence type="predicted"/>
<evidence type="ECO:0000259" key="5">
    <source>
        <dbReference type="PROSITE" id="PS50977"/>
    </source>
</evidence>
<dbReference type="PANTHER" id="PTHR30055:SF234">
    <property type="entry name" value="HTH-TYPE TRANSCRIPTIONAL REGULATOR BETI"/>
    <property type="match status" value="1"/>
</dbReference>
<evidence type="ECO:0000256" key="2">
    <source>
        <dbReference type="ARBA" id="ARBA00023125"/>
    </source>
</evidence>
<feature type="DNA-binding region" description="H-T-H motif" evidence="4">
    <location>
        <begin position="28"/>
        <end position="47"/>
    </location>
</feature>
<sequence>MRTLSPSAEKICVIAVEHFANSGYDACSLNDIAVAAGMRKPSLYAHFSSKDDLFQAVFERAVEAERLYVEDCFAHPHSDVPGGLYCQRLGERYLGSAHLRFLLRTAFFPPAELRAWISAGFEGYLARLAALFVARMKAYRPTFEDGQAGLYRDAYMGIVDSLAVELIYAGPEAYSRRLAALWKVFEDSLALCAPEK</sequence>
<dbReference type="GO" id="GO:0000976">
    <property type="term" value="F:transcription cis-regulatory region binding"/>
    <property type="evidence" value="ECO:0007669"/>
    <property type="project" value="TreeGrafter"/>
</dbReference>
<dbReference type="InterPro" id="IPR050109">
    <property type="entry name" value="HTH-type_TetR-like_transc_reg"/>
</dbReference>
<dbReference type="RefSeq" id="WP_163938400.1">
    <property type="nucleotide sequence ID" value="NZ_BMQU01000002.1"/>
</dbReference>
<reference evidence="6 7" key="1">
    <citation type="submission" date="2020-02" db="EMBL/GenBank/DDBJ databases">
        <title>Broccoli isolated Pseudomonas sp.</title>
        <authorList>
            <person name="Fujikawa T."/>
            <person name="Sawada H."/>
        </authorList>
    </citation>
    <scope>NUCLEOTIDE SEQUENCE [LARGE SCALE GENOMIC DNA]</scope>
    <source>
        <strain evidence="6 7">JCM 32154</strain>
    </source>
</reference>
<gene>
    <name evidence="6" type="ORF">G3O07_17580</name>
</gene>
<keyword evidence="3" id="KW-0804">Transcription</keyword>
<keyword evidence="7" id="KW-1185">Reference proteome</keyword>
<dbReference type="AlphaFoldDB" id="A0A6I5RTT2"/>
<dbReference type="Gene3D" id="1.10.10.60">
    <property type="entry name" value="Homeodomain-like"/>
    <property type="match status" value="1"/>
</dbReference>
<dbReference type="Proteomes" id="UP000471751">
    <property type="component" value="Unassembled WGS sequence"/>
</dbReference>
<evidence type="ECO:0000256" key="4">
    <source>
        <dbReference type="PROSITE-ProRule" id="PRU00335"/>
    </source>
</evidence>
<comment type="caution">
    <text evidence="6">The sequence shown here is derived from an EMBL/GenBank/DDBJ whole genome shotgun (WGS) entry which is preliminary data.</text>
</comment>
<keyword evidence="1" id="KW-0805">Transcription regulation</keyword>
<protein>
    <submittedName>
        <fullName evidence="6">TetR/AcrR family transcriptional regulator</fullName>
    </submittedName>
</protein>
<dbReference type="PANTHER" id="PTHR30055">
    <property type="entry name" value="HTH-TYPE TRANSCRIPTIONAL REGULATOR RUTR"/>
    <property type="match status" value="1"/>
</dbReference>
<keyword evidence="2 4" id="KW-0238">DNA-binding</keyword>
<dbReference type="PROSITE" id="PS50977">
    <property type="entry name" value="HTH_TETR_2"/>
    <property type="match status" value="1"/>
</dbReference>
<dbReference type="SUPFAM" id="SSF46689">
    <property type="entry name" value="Homeodomain-like"/>
    <property type="match status" value="1"/>
</dbReference>
<accession>A0A6I5RTT2</accession>
<evidence type="ECO:0000256" key="3">
    <source>
        <dbReference type="ARBA" id="ARBA00023163"/>
    </source>
</evidence>
<name>A0A6I5RTT2_9PSED</name>
<dbReference type="InterPro" id="IPR009057">
    <property type="entry name" value="Homeodomain-like_sf"/>
</dbReference>
<dbReference type="Gene3D" id="1.10.357.10">
    <property type="entry name" value="Tetracycline Repressor, domain 2"/>
    <property type="match status" value="1"/>
</dbReference>
<organism evidence="6 7">
    <name type="scientific">Pseudomonas laurentiana</name>
    <dbReference type="NCBI Taxonomy" id="2364649"/>
    <lineage>
        <taxon>Bacteria</taxon>
        <taxon>Pseudomonadati</taxon>
        <taxon>Pseudomonadota</taxon>
        <taxon>Gammaproteobacteria</taxon>
        <taxon>Pseudomonadales</taxon>
        <taxon>Pseudomonadaceae</taxon>
        <taxon>Pseudomonas</taxon>
    </lineage>
</organism>
<dbReference type="InterPro" id="IPR001647">
    <property type="entry name" value="HTH_TetR"/>
</dbReference>
<dbReference type="GO" id="GO:0003700">
    <property type="term" value="F:DNA-binding transcription factor activity"/>
    <property type="evidence" value="ECO:0007669"/>
    <property type="project" value="TreeGrafter"/>
</dbReference>
<feature type="domain" description="HTH tetR-type" evidence="5">
    <location>
        <begin position="5"/>
        <end position="65"/>
    </location>
</feature>
<evidence type="ECO:0000313" key="6">
    <source>
        <dbReference type="EMBL" id="NES11149.1"/>
    </source>
</evidence>
<dbReference type="EMBL" id="JAAHBT010000207">
    <property type="protein sequence ID" value="NES11149.1"/>
    <property type="molecule type" value="Genomic_DNA"/>
</dbReference>
<dbReference type="PRINTS" id="PR00455">
    <property type="entry name" value="HTHTETR"/>
</dbReference>
<evidence type="ECO:0000256" key="1">
    <source>
        <dbReference type="ARBA" id="ARBA00023015"/>
    </source>
</evidence>
<dbReference type="Pfam" id="PF00440">
    <property type="entry name" value="TetR_N"/>
    <property type="match status" value="1"/>
</dbReference>
<evidence type="ECO:0000313" key="7">
    <source>
        <dbReference type="Proteomes" id="UP000471751"/>
    </source>
</evidence>